<sequence>MIYALNFCTNNQIQVAMLAEALCIPEFGRHIKVAFTAASQVRIDGINSGPVEFIIERGGKAEFPLYDVIGVLYAVGNLETNTSG</sequence>
<dbReference type="AlphaFoldDB" id="A0A2S4HKE3"/>
<dbReference type="EMBL" id="PQGG01000005">
    <property type="protein sequence ID" value="POP54464.1"/>
    <property type="molecule type" value="Genomic_DNA"/>
</dbReference>
<gene>
    <name evidence="1" type="ORF">C0068_01375</name>
</gene>
<proteinExistence type="predicted"/>
<evidence type="ECO:0000313" key="2">
    <source>
        <dbReference type="Proteomes" id="UP000237222"/>
    </source>
</evidence>
<reference evidence="1" key="1">
    <citation type="submission" date="2018-01" db="EMBL/GenBank/DDBJ databases">
        <authorList>
            <person name="Yu X.-D."/>
        </authorList>
    </citation>
    <scope>NUCLEOTIDE SEQUENCE</scope>
    <source>
        <strain evidence="1">ZX-21</strain>
    </source>
</reference>
<protein>
    <submittedName>
        <fullName evidence="1">Uncharacterized protein</fullName>
    </submittedName>
</protein>
<name>A0A2S4HKE3_9GAMM</name>
<comment type="caution">
    <text evidence="1">The sequence shown here is derived from an EMBL/GenBank/DDBJ whole genome shotgun (WGS) entry which is preliminary data.</text>
</comment>
<dbReference type="Proteomes" id="UP000237222">
    <property type="component" value="Unassembled WGS sequence"/>
</dbReference>
<organism evidence="1 2">
    <name type="scientific">Zhongshania marina</name>
    <dbReference type="NCBI Taxonomy" id="2304603"/>
    <lineage>
        <taxon>Bacteria</taxon>
        <taxon>Pseudomonadati</taxon>
        <taxon>Pseudomonadota</taxon>
        <taxon>Gammaproteobacteria</taxon>
        <taxon>Cellvibrionales</taxon>
        <taxon>Spongiibacteraceae</taxon>
        <taxon>Zhongshania</taxon>
    </lineage>
</organism>
<evidence type="ECO:0000313" key="1">
    <source>
        <dbReference type="EMBL" id="POP54464.1"/>
    </source>
</evidence>
<accession>A0A2S4HKE3</accession>